<proteinExistence type="inferred from homology"/>
<evidence type="ECO:0000256" key="4">
    <source>
        <dbReference type="ARBA" id="ARBA00023129"/>
    </source>
</evidence>
<dbReference type="InterPro" id="IPR050253">
    <property type="entry name" value="Seed_Storage-Functional"/>
</dbReference>
<reference evidence="9" key="2">
    <citation type="journal article" date="2022" name="Hortic Res">
        <title>The genome of Dioscorea zingiberensis sheds light on the biosynthesis, origin and evolution of the medicinally important diosgenin saponins.</title>
        <authorList>
            <person name="Li Y."/>
            <person name="Tan C."/>
            <person name="Li Z."/>
            <person name="Guo J."/>
            <person name="Li S."/>
            <person name="Chen X."/>
            <person name="Wang C."/>
            <person name="Dai X."/>
            <person name="Yang H."/>
            <person name="Song W."/>
            <person name="Hou L."/>
            <person name="Xu J."/>
            <person name="Tong Z."/>
            <person name="Xu A."/>
            <person name="Yuan X."/>
            <person name="Wang W."/>
            <person name="Yang Q."/>
            <person name="Chen L."/>
            <person name="Sun Z."/>
            <person name="Wang K."/>
            <person name="Pan B."/>
            <person name="Chen J."/>
            <person name="Bao Y."/>
            <person name="Liu F."/>
            <person name="Qi X."/>
            <person name="Gang D.R."/>
            <person name="Wen J."/>
            <person name="Li J."/>
        </authorList>
    </citation>
    <scope>NUCLEOTIDE SEQUENCE</scope>
    <source>
        <strain evidence="9">Dzin_1.0</strain>
    </source>
</reference>
<dbReference type="PRINTS" id="PR00439">
    <property type="entry name" value="11SGLOBULIN"/>
</dbReference>
<organism evidence="9 10">
    <name type="scientific">Dioscorea zingiberensis</name>
    <dbReference type="NCBI Taxonomy" id="325984"/>
    <lineage>
        <taxon>Eukaryota</taxon>
        <taxon>Viridiplantae</taxon>
        <taxon>Streptophyta</taxon>
        <taxon>Embryophyta</taxon>
        <taxon>Tracheophyta</taxon>
        <taxon>Spermatophyta</taxon>
        <taxon>Magnoliopsida</taxon>
        <taxon>Liliopsida</taxon>
        <taxon>Dioscoreales</taxon>
        <taxon>Dioscoreaceae</taxon>
        <taxon>Dioscorea</taxon>
    </lineage>
</organism>
<feature type="domain" description="Cupin type-1" evidence="8">
    <location>
        <begin position="304"/>
        <end position="453"/>
    </location>
</feature>
<dbReference type="CDD" id="cd02243">
    <property type="entry name" value="cupin_11S_legumin_C"/>
    <property type="match status" value="1"/>
</dbReference>
<reference evidence="9" key="1">
    <citation type="submission" date="2021-03" db="EMBL/GenBank/DDBJ databases">
        <authorList>
            <person name="Li Z."/>
            <person name="Yang C."/>
        </authorList>
    </citation>
    <scope>NUCLEOTIDE SEQUENCE</scope>
    <source>
        <strain evidence="9">Dzin_1.0</strain>
        <tissue evidence="9">Leaf</tissue>
    </source>
</reference>
<name>A0A9D5C7H4_9LILI</name>
<feature type="compositionally biased region" description="Basic and acidic residues" evidence="6">
    <location>
        <begin position="131"/>
        <end position="145"/>
    </location>
</feature>
<feature type="signal peptide" evidence="7">
    <location>
        <begin position="1"/>
        <end position="24"/>
    </location>
</feature>
<dbReference type="InterPro" id="IPR014710">
    <property type="entry name" value="RmlC-like_jellyroll"/>
</dbReference>
<keyword evidence="10" id="KW-1185">Reference proteome</keyword>
<keyword evidence="5" id="KW-1015">Disulfide bond</keyword>
<comment type="caution">
    <text evidence="9">The sequence shown here is derived from an EMBL/GenBank/DDBJ whole genome shotgun (WGS) entry which is preliminary data.</text>
</comment>
<dbReference type="GO" id="GO:0045735">
    <property type="term" value="F:nutrient reservoir activity"/>
    <property type="evidence" value="ECO:0007669"/>
    <property type="project" value="UniProtKB-KW"/>
</dbReference>
<feature type="chain" id="PRO_5039522112" description="Cupin type-1 domain-containing protein" evidence="7">
    <location>
        <begin position="25"/>
        <end position="477"/>
    </location>
</feature>
<dbReference type="Pfam" id="PF00190">
    <property type="entry name" value="Cupin_1"/>
    <property type="match status" value="2"/>
</dbReference>
<keyword evidence="3" id="KW-0758">Storage protein</keyword>
<dbReference type="EMBL" id="JAGGNH010000007">
    <property type="protein sequence ID" value="KAJ0967585.1"/>
    <property type="molecule type" value="Genomic_DNA"/>
</dbReference>
<dbReference type="Gene3D" id="2.60.120.10">
    <property type="entry name" value="Jelly Rolls"/>
    <property type="match status" value="2"/>
</dbReference>
<evidence type="ECO:0000313" key="9">
    <source>
        <dbReference type="EMBL" id="KAJ0967585.1"/>
    </source>
</evidence>
<keyword evidence="7" id="KW-0732">Signal</keyword>
<comment type="subunit">
    <text evidence="2">Hexamer; each subunit is composed of an acidic and a basic chain derived from a single precursor and linked by a disulfide bond.</text>
</comment>
<sequence length="477" mass="53785">MATKRLSLLLLLLLSLLFVSRCAAESECDPEELQHLREARQCRLKQLSASRPSRRIESEGGVTEYWDDTEDQFQCAGVSVRRHIIQPGSITALTFENSPSLFYVQQGRAVFGLTFPGCPETFSSGDSSRSSFEEAGRSQLERDTHQKVQRIQQGDIVAIVPGAVHWCFNDGDQQLVITSIFDLNNQLNQLEPSLRTFQLSGSIQEQSRFSEQEQFGYEQEERRPNRWNLVSALDSQMLSEVLNIPLDTVKQIQRPDTRGHILTMDQQQQQTMFRPEVYEREQERRDQEAINGIDETFCFARVQYNLDRRGEADVFSSQAGRLNSVNANKLPILKLIDMSAEKGNLRPGAIFSPHWSMNAHTVVLVTRGEGRLQVVDDRGWNVFNGRVRQGEIIVIPQHYVSMNKAGSNGIEWVAFKTSGMPMSSQLSGRSSMISGTPVQVLANSFRISIGQARQLKQCRRQHFLLFPPASSAAAGSC</sequence>
<dbReference type="SUPFAM" id="SSF51182">
    <property type="entry name" value="RmlC-like cupins"/>
    <property type="match status" value="1"/>
</dbReference>
<evidence type="ECO:0000256" key="6">
    <source>
        <dbReference type="SAM" id="MobiDB-lite"/>
    </source>
</evidence>
<evidence type="ECO:0000256" key="7">
    <source>
        <dbReference type="SAM" id="SignalP"/>
    </source>
</evidence>
<dbReference type="SMART" id="SM00835">
    <property type="entry name" value="Cupin_1"/>
    <property type="match status" value="2"/>
</dbReference>
<dbReference type="InterPro" id="IPR006044">
    <property type="entry name" value="11S_seedstore_pln"/>
</dbReference>
<dbReference type="CDD" id="cd02242">
    <property type="entry name" value="cupin_11S_legumin_N"/>
    <property type="match status" value="1"/>
</dbReference>
<accession>A0A9D5C7H4</accession>
<evidence type="ECO:0000256" key="5">
    <source>
        <dbReference type="ARBA" id="ARBA00023157"/>
    </source>
</evidence>
<dbReference type="Proteomes" id="UP001085076">
    <property type="component" value="Miscellaneous, Linkage group lg07"/>
</dbReference>
<gene>
    <name evidence="9" type="ORF">J5N97_024502</name>
</gene>
<evidence type="ECO:0000256" key="2">
    <source>
        <dbReference type="ARBA" id="ARBA00011818"/>
    </source>
</evidence>
<feature type="region of interest" description="Disordered" evidence="6">
    <location>
        <begin position="122"/>
        <end position="145"/>
    </location>
</feature>
<evidence type="ECO:0000256" key="1">
    <source>
        <dbReference type="ARBA" id="ARBA00007178"/>
    </source>
</evidence>
<dbReference type="PANTHER" id="PTHR31189:SF54">
    <property type="entry name" value="11S GLOBULIN SEED STORAGE PROTEIN 2-LIKE"/>
    <property type="match status" value="1"/>
</dbReference>
<dbReference type="OrthoDB" id="2016041at2759"/>
<evidence type="ECO:0000259" key="8">
    <source>
        <dbReference type="SMART" id="SM00835"/>
    </source>
</evidence>
<dbReference type="InterPro" id="IPR006045">
    <property type="entry name" value="Cupin_1"/>
</dbReference>
<comment type="similarity">
    <text evidence="1">Belongs to the 11S seed storage protein (globulins) family.</text>
</comment>
<dbReference type="AlphaFoldDB" id="A0A9D5C7H4"/>
<evidence type="ECO:0000313" key="10">
    <source>
        <dbReference type="Proteomes" id="UP001085076"/>
    </source>
</evidence>
<keyword evidence="4" id="KW-0708">Seed storage protein</keyword>
<protein>
    <recommendedName>
        <fullName evidence="8">Cupin type-1 domain-containing protein</fullName>
    </recommendedName>
</protein>
<feature type="domain" description="Cupin type-1" evidence="8">
    <location>
        <begin position="47"/>
        <end position="250"/>
    </location>
</feature>
<evidence type="ECO:0000256" key="3">
    <source>
        <dbReference type="ARBA" id="ARBA00022761"/>
    </source>
</evidence>
<dbReference type="PANTHER" id="PTHR31189">
    <property type="entry name" value="OS03G0336100 PROTEIN-RELATED"/>
    <property type="match status" value="1"/>
</dbReference>
<dbReference type="InterPro" id="IPR011051">
    <property type="entry name" value="RmlC_Cupin_sf"/>
</dbReference>